<dbReference type="EMBL" id="JABVCQ010000010">
    <property type="protein sequence ID" value="MBB1125851.1"/>
    <property type="molecule type" value="Genomic_DNA"/>
</dbReference>
<protein>
    <submittedName>
        <fullName evidence="1">Uncharacterized protein</fullName>
    </submittedName>
</protein>
<sequence length="54" mass="6028">MQQVLLLQQAMVPQPELVLMQQVSLLQQAVVPQPERVQVILPHLPAVVLLPQVV</sequence>
<dbReference type="Proteomes" id="UP000548632">
    <property type="component" value="Unassembled WGS sequence"/>
</dbReference>
<reference evidence="1 2" key="1">
    <citation type="journal article" date="2020" name="Arch. Microbiol.">
        <title>The genome sequence of the giant phototrophic gammaproteobacterium Thiospirillum jenense gives insight into its physiological properties and phylogenetic relationships.</title>
        <authorList>
            <person name="Imhoff J.F."/>
            <person name="Meyer T.E."/>
            <person name="Kyndt J.A."/>
        </authorList>
    </citation>
    <scope>NUCLEOTIDE SEQUENCE [LARGE SCALE GENOMIC DNA]</scope>
    <source>
        <strain evidence="1 2">DSM 216</strain>
    </source>
</reference>
<evidence type="ECO:0000313" key="1">
    <source>
        <dbReference type="EMBL" id="MBB1125851.1"/>
    </source>
</evidence>
<organism evidence="1 2">
    <name type="scientific">Thiospirillum jenense</name>
    <dbReference type="NCBI Taxonomy" id="1653858"/>
    <lineage>
        <taxon>Bacteria</taxon>
        <taxon>Pseudomonadati</taxon>
        <taxon>Pseudomonadota</taxon>
        <taxon>Gammaproteobacteria</taxon>
        <taxon>Chromatiales</taxon>
        <taxon>Chromatiaceae</taxon>
        <taxon>Thiospirillum</taxon>
    </lineage>
</organism>
<dbReference type="RefSeq" id="WP_182583480.1">
    <property type="nucleotide sequence ID" value="NZ_JABVCQ010000010.1"/>
</dbReference>
<evidence type="ECO:0000313" key="2">
    <source>
        <dbReference type="Proteomes" id="UP000548632"/>
    </source>
</evidence>
<proteinExistence type="predicted"/>
<keyword evidence="2" id="KW-1185">Reference proteome</keyword>
<comment type="caution">
    <text evidence="1">The sequence shown here is derived from an EMBL/GenBank/DDBJ whole genome shotgun (WGS) entry which is preliminary data.</text>
</comment>
<dbReference type="AlphaFoldDB" id="A0A839HAM1"/>
<name>A0A839HAM1_9GAMM</name>
<gene>
    <name evidence="1" type="ORF">HUK38_06340</name>
</gene>
<accession>A0A839HAM1</accession>